<keyword evidence="5 12" id="KW-0812">Transmembrane</keyword>
<dbReference type="InterPro" id="IPR023298">
    <property type="entry name" value="ATPase_P-typ_TM_dom_sf"/>
</dbReference>
<dbReference type="PROSITE" id="PS00154">
    <property type="entry name" value="ATPASE_E1_E2"/>
    <property type="match status" value="1"/>
</dbReference>
<dbReference type="Gene3D" id="2.70.150.10">
    <property type="entry name" value="Calcium-transporting ATPase, cytoplasmic transduction domain A"/>
    <property type="match status" value="1"/>
</dbReference>
<dbReference type="GO" id="GO:0005886">
    <property type="term" value="C:plasma membrane"/>
    <property type="evidence" value="ECO:0007669"/>
    <property type="project" value="UniProtKB-SubCell"/>
</dbReference>
<dbReference type="PRINTS" id="PR00119">
    <property type="entry name" value="CATATPASE"/>
</dbReference>
<dbReference type="AlphaFoldDB" id="C5R8Y5"/>
<dbReference type="Gene3D" id="3.40.50.1000">
    <property type="entry name" value="HAD superfamily/HAD-like"/>
    <property type="match status" value="1"/>
</dbReference>
<keyword evidence="11 12" id="KW-0472">Membrane</keyword>
<accession>C5R8Y5</accession>
<dbReference type="SUPFAM" id="SSF81665">
    <property type="entry name" value="Calcium ATPase, transmembrane domain M"/>
    <property type="match status" value="1"/>
</dbReference>
<dbReference type="Pfam" id="PF13246">
    <property type="entry name" value="Cation_ATPase"/>
    <property type="match status" value="1"/>
</dbReference>
<feature type="domain" description="Cation-transporting P-type ATPase N-terminal" evidence="13">
    <location>
        <begin position="12"/>
        <end position="85"/>
    </location>
</feature>
<evidence type="ECO:0000256" key="4">
    <source>
        <dbReference type="ARBA" id="ARBA00022553"/>
    </source>
</evidence>
<evidence type="ECO:0000256" key="7">
    <source>
        <dbReference type="ARBA" id="ARBA00022840"/>
    </source>
</evidence>
<dbReference type="HOGENOM" id="CLU_002360_3_0_9"/>
<feature type="transmembrane region" description="Helical" evidence="12">
    <location>
        <begin position="783"/>
        <end position="804"/>
    </location>
</feature>
<dbReference type="Pfam" id="PF00689">
    <property type="entry name" value="Cation_ATPase_C"/>
    <property type="match status" value="1"/>
</dbReference>
<dbReference type="InterPro" id="IPR008250">
    <property type="entry name" value="ATPase_P-typ_transduc_dom_A_sf"/>
</dbReference>
<dbReference type="PRINTS" id="PR00121">
    <property type="entry name" value="NAKATPASE"/>
</dbReference>
<comment type="similarity">
    <text evidence="2">Belongs to the cation transport ATPase (P-type) (TC 3.A.3) family. Type IIA subfamily.</text>
</comment>
<dbReference type="Pfam" id="PF00122">
    <property type="entry name" value="E1-E2_ATPase"/>
    <property type="match status" value="1"/>
</dbReference>
<evidence type="ECO:0000256" key="10">
    <source>
        <dbReference type="ARBA" id="ARBA00022989"/>
    </source>
</evidence>
<feature type="transmembrane region" description="Helical" evidence="12">
    <location>
        <begin position="280"/>
        <end position="304"/>
    </location>
</feature>
<evidence type="ECO:0000313" key="14">
    <source>
        <dbReference type="EMBL" id="EER75217.1"/>
    </source>
</evidence>
<dbReference type="SFLD" id="SFLDS00003">
    <property type="entry name" value="Haloacid_Dehalogenase"/>
    <property type="match status" value="1"/>
</dbReference>
<keyword evidence="14" id="KW-0378">Hydrolase</keyword>
<keyword evidence="10 12" id="KW-1133">Transmembrane helix</keyword>
<dbReference type="EMBL" id="ACKU01000007">
    <property type="protein sequence ID" value="EER75217.1"/>
    <property type="molecule type" value="Genomic_DNA"/>
</dbReference>
<evidence type="ECO:0000313" key="15">
    <source>
        <dbReference type="Proteomes" id="UP000004528"/>
    </source>
</evidence>
<proteinExistence type="inferred from homology"/>
<dbReference type="GO" id="GO:0005524">
    <property type="term" value="F:ATP binding"/>
    <property type="evidence" value="ECO:0007669"/>
    <property type="project" value="UniProtKB-KW"/>
</dbReference>
<feature type="transmembrane region" description="Helical" evidence="12">
    <location>
        <begin position="88"/>
        <end position="105"/>
    </location>
</feature>
<evidence type="ECO:0000256" key="3">
    <source>
        <dbReference type="ARBA" id="ARBA00022475"/>
    </source>
</evidence>
<comment type="subcellular location">
    <subcellularLocation>
        <location evidence="1">Cell membrane</location>
        <topology evidence="1">Multi-pass membrane protein</topology>
    </subcellularLocation>
</comment>
<evidence type="ECO:0000256" key="6">
    <source>
        <dbReference type="ARBA" id="ARBA00022741"/>
    </source>
</evidence>
<dbReference type="InterPro" id="IPR004014">
    <property type="entry name" value="ATPase_P-typ_cation-transptr_N"/>
</dbReference>
<dbReference type="SMART" id="SM00831">
    <property type="entry name" value="Cation_ATPase_N"/>
    <property type="match status" value="1"/>
</dbReference>
<feature type="transmembrane region" description="Helical" evidence="12">
    <location>
        <begin position="253"/>
        <end position="274"/>
    </location>
</feature>
<keyword evidence="6" id="KW-0547">Nucleotide-binding</keyword>
<feature type="transmembrane region" description="Helical" evidence="12">
    <location>
        <begin position="855"/>
        <end position="880"/>
    </location>
</feature>
<name>C5R8Y5_WEIPA</name>
<organism evidence="14 15">
    <name type="scientific">Weissella paramesenteroides ATCC 33313</name>
    <dbReference type="NCBI Taxonomy" id="585506"/>
    <lineage>
        <taxon>Bacteria</taxon>
        <taxon>Bacillati</taxon>
        <taxon>Bacillota</taxon>
        <taxon>Bacilli</taxon>
        <taxon>Lactobacillales</taxon>
        <taxon>Lactobacillaceae</taxon>
        <taxon>Weissella</taxon>
    </lineage>
</organism>
<dbReference type="PANTHER" id="PTHR43294">
    <property type="entry name" value="SODIUM/POTASSIUM-TRANSPORTING ATPASE SUBUNIT ALPHA"/>
    <property type="match status" value="1"/>
</dbReference>
<sequence>MKDMQTDFNLDEILKSNADQVLGLLLASTNGLNTDDVKQRQEQYGPNVLEKAHQTPLIMSFLQNFISMMAILLWIAGGIAFIAGLTELGIAIWLVNLINGVFSFWQEFQAGKATAALNKLMTTETLVLRNGQQKMIPTDQLVPGDIVILNEGDRVPADIRLLDASGMRVDQSTLTGEVNPVSKNTAIATEISNHAAVHNMVYMGTSLMQGHGRGVVVTTGMNTEFGKIARLTQTVHEKLSPLQKELNILTKQLSLLAVGIGIIFFFCAVFFVHYPVVASFIFALGMIVAFIPEGLLPTVTLSLAGAVSNMAREHALIKKLASVETLGSATVICSDKTGTLTQNAMTVAHLWTSVDSYHVTGEGYQPNGTIFKGETALKGSDEPVLRELLLGGLLTDNAMIKENADHTFQIIGDPTEACLEVVAQKGGLNVKALRQSHQKVDELPFNSNRKMMTVKVQANQSEAFNVYSKGAPNKVLDHCTTYLTTDKQIKPLTDNIRRKIMAANDGYAAQALRVLAVAGRQLDDTDDFKTAEQNMTFIGLSAMFDPPRNQVIEAIADCHRAHIKIIMITGDNGITAESIARKIGIVSHNDQMRVVTGGELTNLSDEALKDALKGDVLFARMASEQKYRIIACLQDMGHVVAVTGDGVNDAPALKRADIGIAMGRSGTDVAKEAADVILTDDNFASIVAAIKAGRGVYSNIRKFLLYILSSNVPEAFPSILFLLSGGKIPLALTVMQILLIDLGTDMIPALGLGREPTEPTVMSQPPRKKAEHLITKNTILKAFAWYGALSSILSASAFFFSNYLNGHSLNALVATGFDYRQATTLTLGTIIFCQMAVVLNCRYDLNSLFYPHHNFWSNGLVYAGIVFEALLFIAVCYVPLLQSVFGTTPLILRDWLYLILLPMPLILLNELRKYFLRKKQVA</sequence>
<dbReference type="STRING" id="585506.HMPREF0877_0430"/>
<dbReference type="FunFam" id="2.70.150.10:FF:000160">
    <property type="entry name" value="Sarcoplasmic/endoplasmic reticulum calcium ATPase 1"/>
    <property type="match status" value="1"/>
</dbReference>
<dbReference type="InterPro" id="IPR006068">
    <property type="entry name" value="ATPase_P-typ_cation-transptr_C"/>
</dbReference>
<dbReference type="InterPro" id="IPR050510">
    <property type="entry name" value="Cation_transp_ATPase_P-type"/>
</dbReference>
<dbReference type="InterPro" id="IPR023299">
    <property type="entry name" value="ATPase_P-typ_cyto_dom_N"/>
</dbReference>
<dbReference type="GO" id="GO:1902600">
    <property type="term" value="P:proton transmembrane transport"/>
    <property type="evidence" value="ECO:0007669"/>
    <property type="project" value="TreeGrafter"/>
</dbReference>
<evidence type="ECO:0000256" key="5">
    <source>
        <dbReference type="ARBA" id="ARBA00022692"/>
    </source>
</evidence>
<evidence type="ECO:0000256" key="9">
    <source>
        <dbReference type="ARBA" id="ARBA00022967"/>
    </source>
</evidence>
<keyword evidence="4" id="KW-0597">Phosphoprotein</keyword>
<protein>
    <submittedName>
        <fullName evidence="14">Putative calcium-translocating P-type ATPase, PMCA-type</fullName>
        <ecNumber evidence="14">3.6.3.9</ecNumber>
    </submittedName>
</protein>
<feature type="transmembrane region" description="Helical" evidence="12">
    <location>
        <begin position="61"/>
        <end position="82"/>
    </location>
</feature>
<gene>
    <name evidence="14" type="primary">atp1a4</name>
    <name evidence="14" type="ORF">HMPREF0877_0430</name>
</gene>
<dbReference type="InterPro" id="IPR001757">
    <property type="entry name" value="P_typ_ATPase"/>
</dbReference>
<evidence type="ECO:0000256" key="1">
    <source>
        <dbReference type="ARBA" id="ARBA00004651"/>
    </source>
</evidence>
<dbReference type="InterPro" id="IPR018303">
    <property type="entry name" value="ATPase_P-typ_P_site"/>
</dbReference>
<evidence type="ECO:0000256" key="8">
    <source>
        <dbReference type="ARBA" id="ARBA00022842"/>
    </source>
</evidence>
<dbReference type="SFLD" id="SFLDG00002">
    <property type="entry name" value="C1.7:_P-type_atpase_like"/>
    <property type="match status" value="1"/>
</dbReference>
<keyword evidence="7" id="KW-0067">ATP-binding</keyword>
<feature type="transmembrane region" description="Helical" evidence="12">
    <location>
        <begin position="824"/>
        <end position="843"/>
    </location>
</feature>
<dbReference type="Pfam" id="PF08282">
    <property type="entry name" value="Hydrolase_3"/>
    <property type="match status" value="1"/>
</dbReference>
<keyword evidence="3" id="KW-1003">Cell membrane</keyword>
<keyword evidence="15" id="KW-1185">Reference proteome</keyword>
<dbReference type="NCBIfam" id="TIGR01494">
    <property type="entry name" value="ATPase_P-type"/>
    <property type="match status" value="3"/>
</dbReference>
<keyword evidence="9" id="KW-1278">Translocase</keyword>
<dbReference type="SUPFAM" id="SSF81660">
    <property type="entry name" value="Metal cation-transporting ATPase, ATP-binding domain N"/>
    <property type="match status" value="1"/>
</dbReference>
<dbReference type="InterPro" id="IPR023214">
    <property type="entry name" value="HAD_sf"/>
</dbReference>
<dbReference type="SFLD" id="SFLDF00027">
    <property type="entry name" value="p-type_atpase"/>
    <property type="match status" value="1"/>
</dbReference>
<dbReference type="Gene3D" id="1.20.1110.10">
    <property type="entry name" value="Calcium-transporting ATPase, transmembrane domain"/>
    <property type="match status" value="1"/>
</dbReference>
<evidence type="ECO:0000256" key="12">
    <source>
        <dbReference type="SAM" id="Phobius"/>
    </source>
</evidence>
<evidence type="ECO:0000259" key="13">
    <source>
        <dbReference type="SMART" id="SM00831"/>
    </source>
</evidence>
<evidence type="ECO:0000256" key="2">
    <source>
        <dbReference type="ARBA" id="ARBA00005675"/>
    </source>
</evidence>
<dbReference type="InterPro" id="IPR044492">
    <property type="entry name" value="P_typ_ATPase_HD_dom"/>
</dbReference>
<dbReference type="InterPro" id="IPR036412">
    <property type="entry name" value="HAD-like_sf"/>
</dbReference>
<reference evidence="14 15" key="1">
    <citation type="submission" date="2009-04" db="EMBL/GenBank/DDBJ databases">
        <authorList>
            <person name="Qin X."/>
            <person name="Bachman B."/>
            <person name="Battles P."/>
            <person name="Bell A."/>
            <person name="Bess C."/>
            <person name="Bickham C."/>
            <person name="Chaboub L."/>
            <person name="Chen D."/>
            <person name="Coyle M."/>
            <person name="Deiros D.R."/>
            <person name="Dinh H."/>
            <person name="Forbes L."/>
            <person name="Fowler G."/>
            <person name="Francisco L."/>
            <person name="Fu Q."/>
            <person name="Gubbala S."/>
            <person name="Hale W."/>
            <person name="Han Y."/>
            <person name="Hemphill L."/>
            <person name="Highlander S.K."/>
            <person name="Hirani K."/>
            <person name="Hogues M."/>
            <person name="Jackson L."/>
            <person name="Jakkamsetti A."/>
            <person name="Javaid M."/>
            <person name="Jiang H."/>
            <person name="Korchina V."/>
            <person name="Kovar C."/>
            <person name="Lara F."/>
            <person name="Lee S."/>
            <person name="Mata R."/>
            <person name="Mathew T."/>
            <person name="Moen C."/>
            <person name="Morales K."/>
            <person name="Munidasa M."/>
            <person name="Nazareth L."/>
            <person name="Ngo R."/>
            <person name="Nguyen L."/>
            <person name="Okwuonu G."/>
            <person name="Ongeri F."/>
            <person name="Patil S."/>
            <person name="Petrosino J."/>
            <person name="Pham C."/>
            <person name="Pham P."/>
            <person name="Pu L.-L."/>
            <person name="Puazo M."/>
            <person name="Raj R."/>
            <person name="Reid J."/>
            <person name="Rouhana J."/>
            <person name="Saada N."/>
            <person name="Shang Y."/>
            <person name="Simmons D."/>
            <person name="Thornton R."/>
            <person name="Warren J."/>
            <person name="Weissenberger G."/>
            <person name="Zhang J."/>
            <person name="Zhang L."/>
            <person name="Zhou C."/>
            <person name="Zhu D."/>
            <person name="Muzny D."/>
            <person name="Worley K."/>
            <person name="Gibbs R."/>
        </authorList>
    </citation>
    <scope>NUCLEOTIDE SEQUENCE [LARGE SCALE GENOMIC DNA]</scope>
    <source>
        <strain evidence="14 15">ATCC 33313</strain>
    </source>
</reference>
<dbReference type="GO" id="GO:0019829">
    <property type="term" value="F:ATPase-coupled monoatomic cation transmembrane transporter activity"/>
    <property type="evidence" value="ECO:0007669"/>
    <property type="project" value="TreeGrafter"/>
</dbReference>
<dbReference type="FunFam" id="3.40.50.1000:FF:000083">
    <property type="entry name" value="Sodium/potassium-transporting ATPase subunit alpha"/>
    <property type="match status" value="1"/>
</dbReference>
<dbReference type="Gene3D" id="3.40.1110.10">
    <property type="entry name" value="Calcium-transporting ATPase, cytoplasmic domain N"/>
    <property type="match status" value="1"/>
</dbReference>
<comment type="caution">
    <text evidence="14">The sequence shown here is derived from an EMBL/GenBank/DDBJ whole genome shotgun (WGS) entry which is preliminary data.</text>
</comment>
<feature type="transmembrane region" description="Helical" evidence="12">
    <location>
        <begin position="895"/>
        <end position="911"/>
    </location>
</feature>
<dbReference type="FunFam" id="3.40.50.1000:FF:000001">
    <property type="entry name" value="Phospholipid-transporting ATPase IC"/>
    <property type="match status" value="1"/>
</dbReference>
<dbReference type="SUPFAM" id="SSF56784">
    <property type="entry name" value="HAD-like"/>
    <property type="match status" value="1"/>
</dbReference>
<dbReference type="Proteomes" id="UP000004528">
    <property type="component" value="Unassembled WGS sequence"/>
</dbReference>
<dbReference type="Pfam" id="PF00690">
    <property type="entry name" value="Cation_ATPase_N"/>
    <property type="match status" value="1"/>
</dbReference>
<keyword evidence="8" id="KW-0460">Magnesium</keyword>
<dbReference type="EC" id="3.6.3.9" evidence="14"/>
<dbReference type="PANTHER" id="PTHR43294:SF21">
    <property type="entry name" value="CATION TRANSPORTING ATPASE"/>
    <property type="match status" value="1"/>
</dbReference>
<evidence type="ECO:0000256" key="11">
    <source>
        <dbReference type="ARBA" id="ARBA00023136"/>
    </source>
</evidence>
<dbReference type="eggNOG" id="COG0474">
    <property type="taxonomic scope" value="Bacteria"/>
</dbReference>
<dbReference type="SUPFAM" id="SSF81653">
    <property type="entry name" value="Calcium ATPase, transduction domain A"/>
    <property type="match status" value="1"/>
</dbReference>
<dbReference type="GO" id="GO:0016887">
    <property type="term" value="F:ATP hydrolysis activity"/>
    <property type="evidence" value="ECO:0007669"/>
    <property type="project" value="InterPro"/>
</dbReference>
<dbReference type="InterPro" id="IPR059000">
    <property type="entry name" value="ATPase_P-type_domA"/>
</dbReference>